<dbReference type="OrthoDB" id="6697407at2"/>
<reference evidence="4 7" key="3">
    <citation type="submission" date="2020-08" db="EMBL/GenBank/DDBJ databases">
        <title>Emergence of ISAba1-mediated novel tet(X) in Acinetobacter variabilis from a chicken farm.</title>
        <authorList>
            <person name="Peng K."/>
            <person name="Li R."/>
        </authorList>
    </citation>
    <scope>NUCLEOTIDE SEQUENCE [LARGE SCALE GENOMIC DNA]</scope>
    <source>
        <strain evidence="4 7">XM9F202-2</strain>
    </source>
</reference>
<dbReference type="EMBL" id="APRS01000014">
    <property type="protein sequence ID" value="ENX08045.1"/>
    <property type="molecule type" value="Genomic_DNA"/>
</dbReference>
<name>N9P1W7_9GAMM</name>
<evidence type="ECO:0000313" key="6">
    <source>
        <dbReference type="Proteomes" id="UP000013101"/>
    </source>
</evidence>
<proteinExistence type="predicted"/>
<feature type="domain" description="KTSC" evidence="1">
    <location>
        <begin position="9"/>
        <end position="56"/>
    </location>
</feature>
<evidence type="ECO:0000259" key="1">
    <source>
        <dbReference type="Pfam" id="PF13619"/>
    </source>
</evidence>
<organism evidence="3 6">
    <name type="scientific">Acinetobacter variabilis</name>
    <dbReference type="NCBI Taxonomy" id="70346"/>
    <lineage>
        <taxon>Bacteria</taxon>
        <taxon>Pseudomonadati</taxon>
        <taxon>Pseudomonadota</taxon>
        <taxon>Gammaproteobacteria</taxon>
        <taxon>Moraxellales</taxon>
        <taxon>Moraxellaceae</taxon>
        <taxon>Acinetobacter</taxon>
    </lineage>
</organism>
<dbReference type="PATRIC" id="fig|1217710.3.peg.2235"/>
<dbReference type="eggNOG" id="ENOG5030T14">
    <property type="taxonomic scope" value="Bacteria"/>
</dbReference>
<dbReference type="PATRIC" id="fig|1217693.3.peg.2376"/>
<dbReference type="Proteomes" id="UP000596079">
    <property type="component" value="Chromosome"/>
</dbReference>
<evidence type="ECO:0000313" key="2">
    <source>
        <dbReference type="EMBL" id="ENU98817.1"/>
    </source>
</evidence>
<dbReference type="Proteomes" id="UP000013070">
    <property type="component" value="Unassembled WGS sequence"/>
</dbReference>
<accession>N8WU55</accession>
<accession>N9P1W7</accession>
<dbReference type="Pfam" id="PF13619">
    <property type="entry name" value="KTSC"/>
    <property type="match status" value="1"/>
</dbReference>
<evidence type="ECO:0000313" key="5">
    <source>
        <dbReference type="Proteomes" id="UP000013070"/>
    </source>
</evidence>
<evidence type="ECO:0000313" key="4">
    <source>
        <dbReference type="EMBL" id="QQN87117.1"/>
    </source>
</evidence>
<reference evidence="2 5" key="2">
    <citation type="submission" date="2013-02" db="EMBL/GenBank/DDBJ databases">
        <title>The Genome Sequence of Acinetobacter sp. NIPH 899.</title>
        <authorList>
            <consortium name="The Broad Institute Genome Sequencing Platform"/>
            <consortium name="The Broad Institute Genome Sequencing Center for Infectious Disease"/>
            <person name="Cerqueira G."/>
            <person name="Feldgarden M."/>
            <person name="Courvalin P."/>
            <person name="Perichon B."/>
            <person name="Grillot-Courvalin C."/>
            <person name="Clermont D."/>
            <person name="Rocha E."/>
            <person name="Yoon E.-J."/>
            <person name="Nemec A."/>
            <person name="Walker B."/>
            <person name="Young S.K."/>
            <person name="Zeng Q."/>
            <person name="Gargeya S."/>
            <person name="Fitzgerald M."/>
            <person name="Haas B."/>
            <person name="Abouelleil A."/>
            <person name="Alvarado L."/>
            <person name="Arachchi H.M."/>
            <person name="Berlin A.M."/>
            <person name="Chapman S.B."/>
            <person name="Dewar J."/>
            <person name="Goldberg J."/>
            <person name="Griggs A."/>
            <person name="Gujja S."/>
            <person name="Hansen M."/>
            <person name="Howarth C."/>
            <person name="Imamovic A."/>
            <person name="Larimer J."/>
            <person name="McCowan C."/>
            <person name="Murphy C."/>
            <person name="Neiman D."/>
            <person name="Pearson M."/>
            <person name="Priest M."/>
            <person name="Roberts A."/>
            <person name="Saif S."/>
            <person name="Shea T."/>
            <person name="Sisk P."/>
            <person name="Sykes S."/>
            <person name="Wortman J."/>
            <person name="Nusbaum C."/>
            <person name="Birren B."/>
        </authorList>
    </citation>
    <scope>NUCLEOTIDE SEQUENCE [LARGE SCALE GENOMIC DNA]</scope>
    <source>
        <strain evidence="2 5">NIPH 899</strain>
    </source>
</reference>
<reference evidence="3 6" key="1">
    <citation type="submission" date="2013-02" db="EMBL/GenBank/DDBJ databases">
        <title>The Genome Sequence of Acinetobacter sp. NIPH 2171.</title>
        <authorList>
            <consortium name="The Broad Institute Genome Sequencing Platform"/>
            <consortium name="The Broad Institute Genome Sequencing Center for Infectious Disease"/>
            <person name="Cerqueira G."/>
            <person name="Feldgarden M."/>
            <person name="Courvalin P."/>
            <person name="Perichon B."/>
            <person name="Grillot-Courvalin C."/>
            <person name="Clermont D."/>
            <person name="Rocha E."/>
            <person name="Yoon E.-J."/>
            <person name="Nemec A."/>
            <person name="Walker B."/>
            <person name="Young S.K."/>
            <person name="Zeng Q."/>
            <person name="Gargeya S."/>
            <person name="Fitzgerald M."/>
            <person name="Haas B."/>
            <person name="Abouelleil A."/>
            <person name="Alvarado L."/>
            <person name="Arachchi H.M."/>
            <person name="Berlin A.M."/>
            <person name="Chapman S.B."/>
            <person name="Dewar J."/>
            <person name="Goldberg J."/>
            <person name="Griggs A."/>
            <person name="Gujja S."/>
            <person name="Hansen M."/>
            <person name="Howarth C."/>
            <person name="Imamovic A."/>
            <person name="Larimer J."/>
            <person name="McCowan C."/>
            <person name="Murphy C."/>
            <person name="Neiman D."/>
            <person name="Pearson M."/>
            <person name="Priest M."/>
            <person name="Roberts A."/>
            <person name="Saif S."/>
            <person name="Shea T."/>
            <person name="Sisk P."/>
            <person name="Sykes S."/>
            <person name="Wortman J."/>
            <person name="Nusbaum C."/>
            <person name="Birren B."/>
        </authorList>
    </citation>
    <scope>NUCLEOTIDE SEQUENCE [LARGE SCALE GENOMIC DNA]</scope>
    <source>
        <strain evidence="3 6">NIPH 2171</strain>
    </source>
</reference>
<sequence>MQKLLTVISWAYSPSSRHLKIIYSNGDIELYHPVPEFVYDNLLRRQDKMAFVQKYLEYNLHFDRVCLF</sequence>
<dbReference type="GeneID" id="89665665"/>
<evidence type="ECO:0000313" key="3">
    <source>
        <dbReference type="EMBL" id="ENX08045.1"/>
    </source>
</evidence>
<dbReference type="RefSeq" id="WP_004784043.1">
    <property type="nucleotide sequence ID" value="NZ_AP024524.1"/>
</dbReference>
<dbReference type="HOGENOM" id="CLU_188118_0_0_6"/>
<protein>
    <submittedName>
        <fullName evidence="4">KTSC domain-containing protein</fullName>
    </submittedName>
</protein>
<dbReference type="Proteomes" id="UP000013101">
    <property type="component" value="Unassembled WGS sequence"/>
</dbReference>
<keyword evidence="5" id="KW-1185">Reference proteome</keyword>
<dbReference type="InterPro" id="IPR025309">
    <property type="entry name" value="KTSC_dom"/>
</dbReference>
<evidence type="ECO:0000313" key="7">
    <source>
        <dbReference type="Proteomes" id="UP000596079"/>
    </source>
</evidence>
<gene>
    <name evidence="3" type="ORF">F897_02452</name>
    <name evidence="2" type="ORF">F969_02345</name>
    <name evidence="4" type="ORF">IAQ69_09525</name>
</gene>
<dbReference type="EMBL" id="APPE01000061">
    <property type="protein sequence ID" value="ENU98817.1"/>
    <property type="molecule type" value="Genomic_DNA"/>
</dbReference>
<dbReference type="EMBL" id="CP060811">
    <property type="protein sequence ID" value="QQN87117.1"/>
    <property type="molecule type" value="Genomic_DNA"/>
</dbReference>
<dbReference type="AlphaFoldDB" id="N9P1W7"/>